<proteinExistence type="predicted"/>
<dbReference type="Proteomes" id="UP001500635">
    <property type="component" value="Unassembled WGS sequence"/>
</dbReference>
<protein>
    <submittedName>
        <fullName evidence="2">Class I SAM-dependent methyltransferase</fullName>
    </submittedName>
</protein>
<comment type="caution">
    <text evidence="2">The sequence shown here is derived from an EMBL/GenBank/DDBJ whole genome shotgun (WGS) entry which is preliminary data.</text>
</comment>
<name>A0ABP8JPT8_9ACTN</name>
<dbReference type="GO" id="GO:0008168">
    <property type="term" value="F:methyltransferase activity"/>
    <property type="evidence" value="ECO:0007669"/>
    <property type="project" value="UniProtKB-KW"/>
</dbReference>
<gene>
    <name evidence="2" type="ORF">GCM10023147_25790</name>
</gene>
<dbReference type="CDD" id="cd02440">
    <property type="entry name" value="AdoMet_MTases"/>
    <property type="match status" value="1"/>
</dbReference>
<evidence type="ECO:0000313" key="3">
    <source>
        <dbReference type="Proteomes" id="UP001500635"/>
    </source>
</evidence>
<dbReference type="GO" id="GO:0032259">
    <property type="term" value="P:methylation"/>
    <property type="evidence" value="ECO:0007669"/>
    <property type="project" value="UniProtKB-KW"/>
</dbReference>
<evidence type="ECO:0000259" key="1">
    <source>
        <dbReference type="Pfam" id="PF08242"/>
    </source>
</evidence>
<keyword evidence="3" id="KW-1185">Reference proteome</keyword>
<accession>A0ABP8JPT8</accession>
<dbReference type="PANTHER" id="PTHR43861">
    <property type="entry name" value="TRANS-ACONITATE 2-METHYLTRANSFERASE-RELATED"/>
    <property type="match status" value="1"/>
</dbReference>
<dbReference type="Gene3D" id="3.40.50.150">
    <property type="entry name" value="Vaccinia Virus protein VP39"/>
    <property type="match status" value="1"/>
</dbReference>
<keyword evidence="2" id="KW-0808">Transferase</keyword>
<dbReference type="InterPro" id="IPR013217">
    <property type="entry name" value="Methyltransf_12"/>
</dbReference>
<reference evidence="3" key="1">
    <citation type="journal article" date="2019" name="Int. J. Syst. Evol. Microbiol.">
        <title>The Global Catalogue of Microorganisms (GCM) 10K type strain sequencing project: providing services to taxonomists for standard genome sequencing and annotation.</title>
        <authorList>
            <consortium name="The Broad Institute Genomics Platform"/>
            <consortium name="The Broad Institute Genome Sequencing Center for Infectious Disease"/>
            <person name="Wu L."/>
            <person name="Ma J."/>
        </authorList>
    </citation>
    <scope>NUCLEOTIDE SEQUENCE [LARGE SCALE GENOMIC DNA]</scope>
    <source>
        <strain evidence="3">JCM 17688</strain>
    </source>
</reference>
<dbReference type="EMBL" id="BAABFR010000036">
    <property type="protein sequence ID" value="GAA4394176.1"/>
    <property type="molecule type" value="Genomic_DNA"/>
</dbReference>
<dbReference type="SUPFAM" id="SSF53335">
    <property type="entry name" value="S-adenosyl-L-methionine-dependent methyltransferases"/>
    <property type="match status" value="1"/>
</dbReference>
<evidence type="ECO:0000313" key="2">
    <source>
        <dbReference type="EMBL" id="GAA4394176.1"/>
    </source>
</evidence>
<organism evidence="2 3">
    <name type="scientific">Tsukamurella soli</name>
    <dbReference type="NCBI Taxonomy" id="644556"/>
    <lineage>
        <taxon>Bacteria</taxon>
        <taxon>Bacillati</taxon>
        <taxon>Actinomycetota</taxon>
        <taxon>Actinomycetes</taxon>
        <taxon>Mycobacteriales</taxon>
        <taxon>Tsukamurellaceae</taxon>
        <taxon>Tsukamurella</taxon>
    </lineage>
</organism>
<feature type="domain" description="Methyltransferase type 12" evidence="1">
    <location>
        <begin position="72"/>
        <end position="167"/>
    </location>
</feature>
<dbReference type="Pfam" id="PF08242">
    <property type="entry name" value="Methyltransf_12"/>
    <property type="match status" value="1"/>
</dbReference>
<keyword evidence="2" id="KW-0489">Methyltransferase</keyword>
<dbReference type="PANTHER" id="PTHR43861:SF1">
    <property type="entry name" value="TRANS-ACONITATE 2-METHYLTRANSFERASE"/>
    <property type="match status" value="1"/>
</dbReference>
<sequence>MRTLTAGEYRLAGSARIVAPRGLRWDRRGMAHTDLDWNSMADRLTTEGEALLPFVTAAAQDIAARVTPRRILDVGAGPGVAACVLAQRFPDAEVVAVDGSAELLRRAGERADRIGVRLTTRVAEFPGDFAELPEADLIWTSHVLHHVGDQAAAVAALAKRLRRGGVLAVAEGGLPTRFLPRDIGFGRPGIESRIDAATTIWFARMRAELPHAATVVEDWPAMLSAAGLAGAGSRSFLVDRPAPLAPEYRGFVRGQFERAAEALADDLDADDRATLGRLTGEGPGTVDTRPDVYLLTARTVHTATRP</sequence>
<dbReference type="InterPro" id="IPR029063">
    <property type="entry name" value="SAM-dependent_MTases_sf"/>
</dbReference>